<feature type="region of interest" description="Disordered" evidence="2">
    <location>
        <begin position="24"/>
        <end position="50"/>
    </location>
</feature>
<feature type="domain" description="Ubiquitin-like" evidence="3">
    <location>
        <begin position="74"/>
        <end position="150"/>
    </location>
</feature>
<dbReference type="OrthoDB" id="442921at2759"/>
<dbReference type="Gene3D" id="3.10.20.90">
    <property type="entry name" value="Phosphatidylinositol 3-kinase Catalytic Subunit, Chain A, domain 1"/>
    <property type="match status" value="1"/>
</dbReference>
<feature type="compositionally biased region" description="Low complexity" evidence="2">
    <location>
        <begin position="35"/>
        <end position="50"/>
    </location>
</feature>
<organism evidence="4 5">
    <name type="scientific">Aphis glycines</name>
    <name type="common">Soybean aphid</name>
    <dbReference type="NCBI Taxonomy" id="307491"/>
    <lineage>
        <taxon>Eukaryota</taxon>
        <taxon>Metazoa</taxon>
        <taxon>Ecdysozoa</taxon>
        <taxon>Arthropoda</taxon>
        <taxon>Hexapoda</taxon>
        <taxon>Insecta</taxon>
        <taxon>Pterygota</taxon>
        <taxon>Neoptera</taxon>
        <taxon>Paraneoptera</taxon>
        <taxon>Hemiptera</taxon>
        <taxon>Sternorrhyncha</taxon>
        <taxon>Aphidomorpha</taxon>
        <taxon>Aphidoidea</taxon>
        <taxon>Aphididae</taxon>
        <taxon>Aphidini</taxon>
        <taxon>Aphis</taxon>
        <taxon>Aphis</taxon>
    </lineage>
</organism>
<evidence type="ECO:0000313" key="4">
    <source>
        <dbReference type="EMBL" id="KAE9536600.1"/>
    </source>
</evidence>
<dbReference type="InterPro" id="IPR000626">
    <property type="entry name" value="Ubiquitin-like_dom"/>
</dbReference>
<dbReference type="SUPFAM" id="SSF54236">
    <property type="entry name" value="Ubiquitin-like"/>
    <property type="match status" value="1"/>
</dbReference>
<dbReference type="EMBL" id="VYZN01000022">
    <property type="protein sequence ID" value="KAE9536600.1"/>
    <property type="molecule type" value="Genomic_DNA"/>
</dbReference>
<dbReference type="PROSITE" id="PS50053">
    <property type="entry name" value="UBIQUITIN_2"/>
    <property type="match status" value="1"/>
</dbReference>
<accession>A0A6G0TPC8</accession>
<evidence type="ECO:0000256" key="2">
    <source>
        <dbReference type="SAM" id="MobiDB-lite"/>
    </source>
</evidence>
<evidence type="ECO:0000259" key="3">
    <source>
        <dbReference type="PROSITE" id="PS50053"/>
    </source>
</evidence>
<comment type="caution">
    <text evidence="4">The sequence shown here is derived from an EMBL/GenBank/DDBJ whole genome shotgun (WGS) entry which is preliminary data.</text>
</comment>
<keyword evidence="5" id="KW-1185">Reference proteome</keyword>
<protein>
    <recommendedName>
        <fullName evidence="3">Ubiquitin-like domain-containing protein</fullName>
    </recommendedName>
</protein>
<dbReference type="Pfam" id="PF11976">
    <property type="entry name" value="Rad60-SLD"/>
    <property type="match status" value="1"/>
</dbReference>
<dbReference type="InterPro" id="IPR029071">
    <property type="entry name" value="Ubiquitin-like_domsf"/>
</dbReference>
<dbReference type="InterPro" id="IPR022617">
    <property type="entry name" value="Rad60/SUMO-like_dom"/>
</dbReference>
<comment type="similarity">
    <text evidence="1">Belongs to the ubiquitin family. SUMO subfamily.</text>
</comment>
<sequence>MEKASMFLCDALYHLYLNSQVKMSGDEETSKSVPSTSETNNIEESNEQNTAITNVNTVALEVADDKTSTSDDYIRLRVITSDLNNEVHFRVKAATPLVRLKRSYCSKLGHQIDELRFVFDGHRITDEDTPKKLGMINDDVIEIYQERSGGVNYFDQQWFIINHNSSCIVNKKIKVCPDLHGWVGELKSLLLTIYYVNCQLKGMLGHKANH</sequence>
<evidence type="ECO:0000256" key="1">
    <source>
        <dbReference type="ARBA" id="ARBA00009185"/>
    </source>
</evidence>
<dbReference type="PANTHER" id="PTHR10562">
    <property type="entry name" value="SMALL UBIQUITIN-RELATED MODIFIER"/>
    <property type="match status" value="1"/>
</dbReference>
<gene>
    <name evidence="4" type="ORF">AGLY_007002</name>
</gene>
<proteinExistence type="inferred from homology"/>
<dbReference type="Proteomes" id="UP000475862">
    <property type="component" value="Unassembled WGS sequence"/>
</dbReference>
<name>A0A6G0TPC8_APHGL</name>
<evidence type="ECO:0000313" key="5">
    <source>
        <dbReference type="Proteomes" id="UP000475862"/>
    </source>
</evidence>
<reference evidence="4 5" key="1">
    <citation type="submission" date="2019-08" db="EMBL/GenBank/DDBJ databases">
        <title>The genome of the soybean aphid Biotype 1, its phylome, world population structure and adaptation to the North American continent.</title>
        <authorList>
            <person name="Giordano R."/>
            <person name="Donthu R.K."/>
            <person name="Hernandez A.G."/>
            <person name="Wright C.L."/>
            <person name="Zimin A.V."/>
        </authorList>
    </citation>
    <scope>NUCLEOTIDE SEQUENCE [LARGE SCALE GENOMIC DNA]</scope>
    <source>
        <tissue evidence="4">Whole aphids</tissue>
    </source>
</reference>
<dbReference type="AlphaFoldDB" id="A0A6G0TPC8"/>